<dbReference type="InterPro" id="IPR036291">
    <property type="entry name" value="NAD(P)-bd_dom_sf"/>
</dbReference>
<gene>
    <name evidence="2" type="ORF">BC781_109189</name>
</gene>
<dbReference type="AlphaFoldDB" id="A0A315Z2F0"/>
<dbReference type="EMBL" id="QGDO01000009">
    <property type="protein sequence ID" value="PWJ36170.1"/>
    <property type="molecule type" value="Genomic_DNA"/>
</dbReference>
<evidence type="ECO:0000313" key="2">
    <source>
        <dbReference type="EMBL" id="PWJ36170.1"/>
    </source>
</evidence>
<dbReference type="Proteomes" id="UP000245535">
    <property type="component" value="Unassembled WGS sequence"/>
</dbReference>
<protein>
    <submittedName>
        <fullName evidence="2">Putative NAD(P)-binding protein</fullName>
    </submittedName>
</protein>
<feature type="domain" description="NAD(P)-binding" evidence="1">
    <location>
        <begin position="7"/>
        <end position="186"/>
    </location>
</feature>
<dbReference type="SUPFAM" id="SSF51735">
    <property type="entry name" value="NAD(P)-binding Rossmann-fold domains"/>
    <property type="match status" value="1"/>
</dbReference>
<reference evidence="2 3" key="1">
    <citation type="submission" date="2018-03" db="EMBL/GenBank/DDBJ databases">
        <title>Genomic Encyclopedia of Archaeal and Bacterial Type Strains, Phase II (KMG-II): from individual species to whole genera.</title>
        <authorList>
            <person name="Goeker M."/>
        </authorList>
    </citation>
    <scope>NUCLEOTIDE SEQUENCE [LARGE SCALE GENOMIC DNA]</scope>
    <source>
        <strain evidence="2 3">DSM 28229</strain>
    </source>
</reference>
<dbReference type="PANTHER" id="PTHR15020:SF50">
    <property type="entry name" value="UPF0659 PROTEIN YMR090W"/>
    <property type="match status" value="1"/>
</dbReference>
<accession>A0A315Z2F0</accession>
<dbReference type="Pfam" id="PF13460">
    <property type="entry name" value="NAD_binding_10"/>
    <property type="match status" value="1"/>
</dbReference>
<keyword evidence="3" id="KW-1185">Reference proteome</keyword>
<proteinExistence type="predicted"/>
<dbReference type="OrthoDB" id="9803892at2"/>
<sequence length="211" mass="23581">MNILVIGSTGRVGHLLTEKLIQKGHQVVGTSRKEELLFDASNYSQINLDLLAEQDEMVKGIPTNIDLIYFVSGSRGKNLLQVDLHGAIKTIEAAKRLQIRRYIMLSFMFSLEPEKWKENGLEKLTNYNIAKHYADHWLLNSELDYTILQPGMLTEKEGSGKIEINTKTLGENSIDNVATTLAELAESKASIHKVITMKDGETPIKDAVEGL</sequence>
<comment type="caution">
    <text evidence="2">The sequence shown here is derived from an EMBL/GenBank/DDBJ whole genome shotgun (WGS) entry which is preliminary data.</text>
</comment>
<dbReference type="RefSeq" id="WP_109622648.1">
    <property type="nucleotide sequence ID" value="NZ_QGDO01000009.1"/>
</dbReference>
<organism evidence="2 3">
    <name type="scientific">Sediminitomix flava</name>
    <dbReference type="NCBI Taxonomy" id="379075"/>
    <lineage>
        <taxon>Bacteria</taxon>
        <taxon>Pseudomonadati</taxon>
        <taxon>Bacteroidota</taxon>
        <taxon>Cytophagia</taxon>
        <taxon>Cytophagales</taxon>
        <taxon>Flammeovirgaceae</taxon>
        <taxon>Sediminitomix</taxon>
    </lineage>
</organism>
<dbReference type="InterPro" id="IPR016040">
    <property type="entry name" value="NAD(P)-bd_dom"/>
</dbReference>
<evidence type="ECO:0000259" key="1">
    <source>
        <dbReference type="Pfam" id="PF13460"/>
    </source>
</evidence>
<dbReference type="PANTHER" id="PTHR15020">
    <property type="entry name" value="FLAVIN REDUCTASE-RELATED"/>
    <property type="match status" value="1"/>
</dbReference>
<dbReference type="Gene3D" id="3.40.50.720">
    <property type="entry name" value="NAD(P)-binding Rossmann-like Domain"/>
    <property type="match status" value="1"/>
</dbReference>
<evidence type="ECO:0000313" key="3">
    <source>
        <dbReference type="Proteomes" id="UP000245535"/>
    </source>
</evidence>
<name>A0A315Z2F0_SEDFL</name>